<evidence type="ECO:0000313" key="3">
    <source>
        <dbReference type="Proteomes" id="UP001451606"/>
    </source>
</evidence>
<dbReference type="PANTHER" id="PTHR12746:SF2">
    <property type="entry name" value="60S RIBOSOMAL EXPORT PROTEIN NMD3"/>
    <property type="match status" value="1"/>
</dbReference>
<evidence type="ECO:0000259" key="1">
    <source>
        <dbReference type="Pfam" id="PF04981"/>
    </source>
</evidence>
<gene>
    <name evidence="2" type="ORF">OXIME_000686</name>
</gene>
<dbReference type="GO" id="GO:0005737">
    <property type="term" value="C:cytoplasm"/>
    <property type="evidence" value="ECO:0007669"/>
    <property type="project" value="TreeGrafter"/>
</dbReference>
<dbReference type="InterPro" id="IPR039768">
    <property type="entry name" value="Nmd3"/>
</dbReference>
<evidence type="ECO:0000313" key="2">
    <source>
        <dbReference type="EMBL" id="WYY00130.1"/>
    </source>
</evidence>
<accession>A0AAX4NHD3</accession>
<dbReference type="GO" id="GO:0043023">
    <property type="term" value="F:ribosomal large subunit binding"/>
    <property type="evidence" value="ECO:0007669"/>
    <property type="project" value="InterPro"/>
</dbReference>
<name>A0AAX4NHD3_9ARCH</name>
<dbReference type="EMBL" id="CP133772">
    <property type="protein sequence ID" value="WYY00130.1"/>
    <property type="molecule type" value="Genomic_DNA"/>
</dbReference>
<protein>
    <submittedName>
        <fullName evidence="2">NMD3-related protein</fullName>
    </submittedName>
</protein>
<keyword evidence="3" id="KW-1185">Reference proteome</keyword>
<dbReference type="AlphaFoldDB" id="A0AAX4NHD3"/>
<feature type="domain" description="Nmd3 N-terminal" evidence="1">
    <location>
        <begin position="3"/>
        <end position="229"/>
    </location>
</feature>
<dbReference type="GeneID" id="95967417"/>
<proteinExistence type="predicted"/>
<organism evidence="2 3">
    <name type="scientific">Oxyplasma meridianum</name>
    <dbReference type="NCBI Taxonomy" id="3073602"/>
    <lineage>
        <taxon>Archaea</taxon>
        <taxon>Methanobacteriati</taxon>
        <taxon>Thermoplasmatota</taxon>
        <taxon>Thermoplasmata</taxon>
        <taxon>Thermoplasmatales</taxon>
        <taxon>Thermoplasmataceae</taxon>
        <taxon>Oxyplasma</taxon>
    </lineage>
</organism>
<dbReference type="KEGG" id="omr:OXIME_000686"/>
<dbReference type="InterPro" id="IPR007064">
    <property type="entry name" value="Nmd3_N"/>
</dbReference>
<dbReference type="Proteomes" id="UP001451606">
    <property type="component" value="Chromosome"/>
</dbReference>
<dbReference type="PANTHER" id="PTHR12746">
    <property type="entry name" value="NONSENSE-MEDIATED MRNA DECAY PROTEIN 3"/>
    <property type="match status" value="1"/>
</dbReference>
<dbReference type="Pfam" id="PF04981">
    <property type="entry name" value="NMD3"/>
    <property type="match status" value="1"/>
</dbReference>
<sequence>MLCILCGKEEVTEGRLCKNCMASTIDLSVPDFMEITQCPKCASVMIGKSWYRGDIVPRITKSIGKIIVLNNPGFRLDISWVGVDLDNANLTANLKIFNGGTLIKEENVVIKLKITKNSCPTCNRVSGSYYESILQVRTFSHEATEVIGEVEQFAVKFIESAEGSNPTSFISKVVSQREGVDIYLGKRSDALKLSKIIMDMYFSNLKVSKSLAGMKEGSEIYRYTYSIRIFNLKLGSIIESKSQKFVIIGIHPQTIYVLDPRDMKKRVLKRADVFDQDWRIVDALGNLKKFIVLSSGHGESEIMDSVTFKTHTVKLETEEKELDLIQVDNNIIVPQ</sequence>
<dbReference type="RefSeq" id="WP_393972083.1">
    <property type="nucleotide sequence ID" value="NZ_CP133772.1"/>
</dbReference>
<reference evidence="2 3" key="1">
    <citation type="submission" date="2023-09" db="EMBL/GenBank/DDBJ databases">
        <authorList>
            <person name="Golyshina O.V."/>
            <person name="Lunev E.A."/>
            <person name="Bargiela R."/>
            <person name="Gaines M.C."/>
            <person name="Daum B."/>
            <person name="Bale N.J."/>
            <person name="Koenen M."/>
            <person name="Sinninghe Damst J.S."/>
            <person name="Yakimov M."/>
            <person name="Golyshin P.N."/>
        </authorList>
    </citation>
    <scope>NUCLEOTIDE SEQUENCE [LARGE SCALE GENOMIC DNA]</scope>
    <source>
        <strain evidence="2 3">M1</strain>
    </source>
</reference>